<sequence length="285" mass="29882">MWGSRLRGTYTHRMSGIDASRVRTRHFAQAKAEGLKISALTSYDALTAAIFDEAGIDLLLVGDSAANVVLGRETTLSVTIEEMITMARSVAEATRRAFVVVDLPFGSYETSAAQAVDTAVRFMKESGVAGVKLEGGVEVAPSIRRIVDAGIPVCAHIGFTPQSEHSLGGPVIQGRGAAAEKLLADALAVQEAGAFAVVIEMTPAAIAAQVTAELNIPVIGIGAGAGTDGQILVWQDAFGLNRGHKARFVRAYATLGEQLVAAARQYHEDVIGGQFPSAAESYEDN</sequence>
<evidence type="ECO:0000313" key="12">
    <source>
        <dbReference type="Proteomes" id="UP000424462"/>
    </source>
</evidence>
<keyword evidence="4 7" id="KW-0566">Pantothenate biosynthesis</keyword>
<dbReference type="GO" id="GO:0008168">
    <property type="term" value="F:methyltransferase activity"/>
    <property type="evidence" value="ECO:0007669"/>
    <property type="project" value="UniProtKB-KW"/>
</dbReference>
<dbReference type="HAMAP" id="MF_00156">
    <property type="entry name" value="PanB"/>
    <property type="match status" value="1"/>
</dbReference>
<dbReference type="PIRSF" id="PIRSF000388">
    <property type="entry name" value="Pantoate_hydroxy_MeTrfase"/>
    <property type="match status" value="1"/>
</dbReference>
<feature type="binding site" evidence="7 10">
    <location>
        <position position="134"/>
    </location>
    <ligand>
        <name>Mg(2+)</name>
        <dbReference type="ChEBI" id="CHEBI:18420"/>
    </ligand>
</feature>
<dbReference type="InterPro" id="IPR003700">
    <property type="entry name" value="Pantoate_hydroxy_MeTrfase"/>
</dbReference>
<feature type="binding site" evidence="7 10">
    <location>
        <position position="102"/>
    </location>
    <ligand>
        <name>Mg(2+)</name>
        <dbReference type="ChEBI" id="CHEBI:18420"/>
    </ligand>
</feature>
<dbReference type="CDD" id="cd06557">
    <property type="entry name" value="KPHMT-like"/>
    <property type="match status" value="1"/>
</dbReference>
<proteinExistence type="inferred from homology"/>
<dbReference type="EMBL" id="CP046455">
    <property type="protein sequence ID" value="QGU06126.1"/>
    <property type="molecule type" value="Genomic_DNA"/>
</dbReference>
<comment type="cofactor">
    <cofactor evidence="7 10">
        <name>Mg(2+)</name>
        <dbReference type="ChEBI" id="CHEBI:18420"/>
    </cofactor>
    <text evidence="7 10">Binds 1 Mg(2+) ion per subunit.</text>
</comment>
<comment type="similarity">
    <text evidence="2 7">Belongs to the PanB family.</text>
</comment>
<dbReference type="Gene3D" id="3.20.20.60">
    <property type="entry name" value="Phosphoenolpyruvate-binding domains"/>
    <property type="match status" value="1"/>
</dbReference>
<dbReference type="FunFam" id="3.20.20.60:FF:000003">
    <property type="entry name" value="3-methyl-2-oxobutanoate hydroxymethyltransferase"/>
    <property type="match status" value="1"/>
</dbReference>
<evidence type="ECO:0000256" key="3">
    <source>
        <dbReference type="ARBA" id="ARBA00011424"/>
    </source>
</evidence>
<feature type="active site" description="Proton acceptor" evidence="7 8">
    <location>
        <position position="200"/>
    </location>
</feature>
<evidence type="ECO:0000256" key="1">
    <source>
        <dbReference type="ARBA" id="ARBA00005033"/>
    </source>
</evidence>
<reference evidence="11 12" key="1">
    <citation type="submission" date="2019-11" db="EMBL/GenBank/DDBJ databases">
        <title>Complete genome sequence of Corynebacterium kalinowskii 1959, a novel Corynebacterium species isolated from soil of a small paddock in Vilsendorf, Germany.</title>
        <authorList>
            <person name="Schaffert L."/>
            <person name="Ruwe M."/>
            <person name="Milse J."/>
            <person name="Hanuschka K."/>
            <person name="Ortseifen V."/>
            <person name="Droste J."/>
            <person name="Brandt D."/>
            <person name="Schlueter L."/>
            <person name="Kutter Y."/>
            <person name="Vinke S."/>
            <person name="Viehoefer P."/>
            <person name="Jacob L."/>
            <person name="Luebke N.-C."/>
            <person name="Schulte-Berndt E."/>
            <person name="Hain C."/>
            <person name="Linder M."/>
            <person name="Schmidt P."/>
            <person name="Wollenschlaeger L."/>
            <person name="Luttermann T."/>
            <person name="Thieme E."/>
            <person name="Hassa J."/>
            <person name="Haak M."/>
            <person name="Wittchen M."/>
            <person name="Mentz A."/>
            <person name="Persicke M."/>
            <person name="Busche T."/>
            <person name="Ruckert C."/>
        </authorList>
    </citation>
    <scope>NUCLEOTIDE SEQUENCE [LARGE SCALE GENOMIC DNA]</scope>
    <source>
        <strain evidence="11 12">2039</strain>
    </source>
</reference>
<feature type="binding site" evidence="7 10">
    <location>
        <position position="63"/>
    </location>
    <ligand>
        <name>Mg(2+)</name>
        <dbReference type="ChEBI" id="CHEBI:18420"/>
    </ligand>
</feature>
<name>A0A6B8W5C8_9CORY</name>
<keyword evidence="12" id="KW-1185">Reference proteome</keyword>
<dbReference type="AlphaFoldDB" id="A0A6B8W5C8"/>
<keyword evidence="7 10" id="KW-0460">Magnesium</keyword>
<evidence type="ECO:0000256" key="8">
    <source>
        <dbReference type="PIRSR" id="PIRSR000388-1"/>
    </source>
</evidence>
<evidence type="ECO:0000256" key="2">
    <source>
        <dbReference type="ARBA" id="ARBA00008676"/>
    </source>
</evidence>
<dbReference type="GO" id="GO:0032259">
    <property type="term" value="P:methylation"/>
    <property type="evidence" value="ECO:0007669"/>
    <property type="project" value="UniProtKB-KW"/>
</dbReference>
<feature type="binding site" evidence="7 9">
    <location>
        <begin position="63"/>
        <end position="64"/>
    </location>
    <ligand>
        <name>3-methyl-2-oxobutanoate</name>
        <dbReference type="ChEBI" id="CHEBI:11851"/>
    </ligand>
</feature>
<organism evidence="11 12">
    <name type="scientific">Corynebacterium occultum</name>
    <dbReference type="NCBI Taxonomy" id="2675219"/>
    <lineage>
        <taxon>Bacteria</taxon>
        <taxon>Bacillati</taxon>
        <taxon>Actinomycetota</taxon>
        <taxon>Actinomycetes</taxon>
        <taxon>Mycobacteriales</taxon>
        <taxon>Corynebacteriaceae</taxon>
        <taxon>Corynebacterium</taxon>
    </lineage>
</organism>
<protein>
    <recommendedName>
        <fullName evidence="7">3-methyl-2-oxobutanoate hydroxymethyltransferase</fullName>
        <ecNumber evidence="7">2.1.2.11</ecNumber>
    </recommendedName>
    <alternativeName>
        <fullName evidence="7">Ketopantoate hydroxymethyltransferase</fullName>
        <shortName evidence="7">KPHMT</shortName>
    </alternativeName>
</protein>
<keyword evidence="5 7" id="KW-0808">Transferase</keyword>
<comment type="pathway">
    <text evidence="1 7">Cofactor biosynthesis; (R)-pantothenate biosynthesis; (R)-pantoate from 3-methyl-2-oxobutanoate: step 1/2.</text>
</comment>
<dbReference type="NCBIfam" id="TIGR00222">
    <property type="entry name" value="panB"/>
    <property type="match status" value="1"/>
</dbReference>
<evidence type="ECO:0000256" key="10">
    <source>
        <dbReference type="PIRSR" id="PIRSR000388-3"/>
    </source>
</evidence>
<comment type="function">
    <text evidence="6 7">Catalyzes the reversible reaction in which hydroxymethyl group from 5,10-methylenetetrahydrofolate is transferred onto alpha-ketoisovalerate to form ketopantoate.</text>
</comment>
<keyword evidence="11" id="KW-0489">Methyltransferase</keyword>
<dbReference type="UniPathway" id="UPA00028">
    <property type="reaction ID" value="UER00003"/>
</dbReference>
<keyword evidence="7 10" id="KW-0479">Metal-binding</keyword>
<dbReference type="EC" id="2.1.2.11" evidence="7"/>
<dbReference type="GO" id="GO:0003864">
    <property type="term" value="F:3-methyl-2-oxobutanoate hydroxymethyltransferase activity"/>
    <property type="evidence" value="ECO:0007669"/>
    <property type="project" value="UniProtKB-UniRule"/>
</dbReference>
<evidence type="ECO:0000256" key="6">
    <source>
        <dbReference type="ARBA" id="ARBA00056497"/>
    </source>
</evidence>
<evidence type="ECO:0000256" key="4">
    <source>
        <dbReference type="ARBA" id="ARBA00022655"/>
    </source>
</evidence>
<comment type="subcellular location">
    <subcellularLocation>
        <location evidence="7">Cytoplasm</location>
    </subcellularLocation>
</comment>
<comment type="catalytic activity">
    <reaction evidence="7">
        <text>(6R)-5,10-methylene-5,6,7,8-tetrahydrofolate + 3-methyl-2-oxobutanoate + H2O = 2-dehydropantoate + (6S)-5,6,7,8-tetrahydrofolate</text>
        <dbReference type="Rhea" id="RHEA:11824"/>
        <dbReference type="ChEBI" id="CHEBI:11561"/>
        <dbReference type="ChEBI" id="CHEBI:11851"/>
        <dbReference type="ChEBI" id="CHEBI:15377"/>
        <dbReference type="ChEBI" id="CHEBI:15636"/>
        <dbReference type="ChEBI" id="CHEBI:57453"/>
        <dbReference type="EC" id="2.1.2.11"/>
    </reaction>
</comment>
<accession>A0A6B8W5C8</accession>
<dbReference type="Pfam" id="PF02548">
    <property type="entry name" value="Pantoate_transf"/>
    <property type="match status" value="1"/>
</dbReference>
<evidence type="ECO:0000256" key="5">
    <source>
        <dbReference type="ARBA" id="ARBA00022679"/>
    </source>
</evidence>
<gene>
    <name evidence="7 11" type="primary">panB</name>
    <name evidence="11" type="ORF">COCCU_00790</name>
</gene>
<dbReference type="GO" id="GO:0015940">
    <property type="term" value="P:pantothenate biosynthetic process"/>
    <property type="evidence" value="ECO:0007669"/>
    <property type="project" value="UniProtKB-UniRule"/>
</dbReference>
<evidence type="ECO:0000256" key="9">
    <source>
        <dbReference type="PIRSR" id="PIRSR000388-2"/>
    </source>
</evidence>
<dbReference type="PANTHER" id="PTHR20881:SF0">
    <property type="entry name" value="3-METHYL-2-OXOBUTANOATE HYDROXYMETHYLTRANSFERASE"/>
    <property type="match status" value="1"/>
</dbReference>
<dbReference type="GO" id="GO:0005737">
    <property type="term" value="C:cytoplasm"/>
    <property type="evidence" value="ECO:0007669"/>
    <property type="project" value="UniProtKB-SubCell"/>
</dbReference>
<dbReference type="InterPro" id="IPR040442">
    <property type="entry name" value="Pyrv_kinase-like_dom_sf"/>
</dbReference>
<dbReference type="Proteomes" id="UP000424462">
    <property type="component" value="Chromosome"/>
</dbReference>
<dbReference type="PANTHER" id="PTHR20881">
    <property type="entry name" value="3-METHYL-2-OXOBUTANOATE HYDROXYMETHYLTRANSFERASE"/>
    <property type="match status" value="1"/>
</dbReference>
<feature type="binding site" evidence="7 9">
    <location>
        <position position="102"/>
    </location>
    <ligand>
        <name>3-methyl-2-oxobutanoate</name>
        <dbReference type="ChEBI" id="CHEBI:11851"/>
    </ligand>
</feature>
<dbReference type="NCBIfam" id="NF001452">
    <property type="entry name" value="PRK00311.1"/>
    <property type="match status" value="1"/>
</dbReference>
<dbReference type="KEGG" id="cok:COCCU_00790"/>
<feature type="binding site" evidence="7 9">
    <location>
        <position position="132"/>
    </location>
    <ligand>
        <name>3-methyl-2-oxobutanoate</name>
        <dbReference type="ChEBI" id="CHEBI:11851"/>
    </ligand>
</feature>
<evidence type="ECO:0000313" key="11">
    <source>
        <dbReference type="EMBL" id="QGU06126.1"/>
    </source>
</evidence>
<comment type="subunit">
    <text evidence="3 7">Homodecamer; pentamer of dimers.</text>
</comment>
<dbReference type="GO" id="GO:0000287">
    <property type="term" value="F:magnesium ion binding"/>
    <property type="evidence" value="ECO:0007669"/>
    <property type="project" value="TreeGrafter"/>
</dbReference>
<evidence type="ECO:0000256" key="7">
    <source>
        <dbReference type="HAMAP-Rule" id="MF_00156"/>
    </source>
</evidence>
<keyword evidence="7" id="KW-0963">Cytoplasm</keyword>
<dbReference type="InterPro" id="IPR015813">
    <property type="entry name" value="Pyrv/PenolPyrv_kinase-like_dom"/>
</dbReference>
<dbReference type="SUPFAM" id="SSF51621">
    <property type="entry name" value="Phosphoenolpyruvate/pyruvate domain"/>
    <property type="match status" value="1"/>
</dbReference>